<comment type="subcellular location">
    <subcellularLocation>
        <location evidence="8">Cytoplasm</location>
    </subcellularLocation>
</comment>
<dbReference type="HAMAP" id="MF_00423">
    <property type="entry name" value="SelA"/>
    <property type="match status" value="1"/>
</dbReference>
<dbReference type="PANTHER" id="PTHR32328:SF0">
    <property type="entry name" value="L-SERYL-TRNA(SEC) SELENIUM TRANSFERASE"/>
    <property type="match status" value="1"/>
</dbReference>
<dbReference type="NCBIfam" id="TIGR00474">
    <property type="entry name" value="selA"/>
    <property type="match status" value="1"/>
</dbReference>
<dbReference type="InParanoid" id="E8N469"/>
<dbReference type="InterPro" id="IPR015424">
    <property type="entry name" value="PyrdxlP-dep_Trfase"/>
</dbReference>
<evidence type="ECO:0000256" key="5">
    <source>
        <dbReference type="ARBA" id="ARBA00022917"/>
    </source>
</evidence>
<dbReference type="EC" id="2.9.1.1" evidence="8"/>
<feature type="modified residue" description="N6-(pyridoxal phosphate)lysine" evidence="8 9">
    <location>
        <position position="293"/>
    </location>
</feature>
<name>E8N469_ANATU</name>
<evidence type="ECO:0000256" key="2">
    <source>
        <dbReference type="ARBA" id="ARBA00022490"/>
    </source>
</evidence>
<dbReference type="Pfam" id="PF03841">
    <property type="entry name" value="SelA"/>
    <property type="match status" value="1"/>
</dbReference>
<evidence type="ECO:0000256" key="3">
    <source>
        <dbReference type="ARBA" id="ARBA00022679"/>
    </source>
</evidence>
<dbReference type="InterPro" id="IPR004534">
    <property type="entry name" value="SelA_trans"/>
</dbReference>
<dbReference type="eggNOG" id="COG1921">
    <property type="taxonomic scope" value="Bacteria"/>
</dbReference>
<keyword evidence="5 8" id="KW-0648">Protein biosynthesis</keyword>
<keyword evidence="12" id="KW-1185">Reference proteome</keyword>
<keyword evidence="3 8" id="KW-0808">Transferase</keyword>
<evidence type="ECO:0000313" key="11">
    <source>
        <dbReference type="EMBL" id="BAJ63233.1"/>
    </source>
</evidence>
<dbReference type="GO" id="GO:0001514">
    <property type="term" value="P:selenocysteine incorporation"/>
    <property type="evidence" value="ECO:0007669"/>
    <property type="project" value="UniProtKB-UniRule"/>
</dbReference>
<accession>E8N469</accession>
<dbReference type="RefSeq" id="WP_013559621.1">
    <property type="nucleotide sequence ID" value="NC_014960.1"/>
</dbReference>
<dbReference type="KEGG" id="atm:ANT_11990"/>
<protein>
    <recommendedName>
        <fullName evidence="8">L-seryl-tRNA(Sec) selenium transferase</fullName>
        <ecNumber evidence="8">2.9.1.1</ecNumber>
    </recommendedName>
    <alternativeName>
        <fullName evidence="8">Selenocysteine synthase</fullName>
        <shortName evidence="8">Sec synthase</shortName>
    </alternativeName>
    <alternativeName>
        <fullName evidence="8">Selenocysteinyl-tRNA(Sec) synthase</fullName>
    </alternativeName>
</protein>
<dbReference type="UniPathway" id="UPA00906">
    <property type="reaction ID" value="UER00896"/>
</dbReference>
<dbReference type="InterPro" id="IPR025862">
    <property type="entry name" value="SelA_trans_N_dom"/>
</dbReference>
<dbReference type="PANTHER" id="PTHR32328">
    <property type="entry name" value="L-SERYL-TRNA(SEC) SELENIUM TRANSFERASE"/>
    <property type="match status" value="1"/>
</dbReference>
<evidence type="ECO:0000259" key="10">
    <source>
        <dbReference type="Pfam" id="PF12390"/>
    </source>
</evidence>
<evidence type="ECO:0000313" key="12">
    <source>
        <dbReference type="Proteomes" id="UP000008922"/>
    </source>
</evidence>
<gene>
    <name evidence="8 11" type="primary">selA</name>
    <name evidence="11" type="ordered locus">ANT_11990</name>
</gene>
<proteinExistence type="inferred from homology"/>
<dbReference type="GO" id="GO:0001717">
    <property type="term" value="P:conversion of seryl-tRNAsec to selenocys-tRNAsec"/>
    <property type="evidence" value="ECO:0007669"/>
    <property type="project" value="UniProtKB-UniRule"/>
</dbReference>
<dbReference type="Gene3D" id="3.90.1150.180">
    <property type="match status" value="1"/>
</dbReference>
<evidence type="ECO:0000256" key="8">
    <source>
        <dbReference type="HAMAP-Rule" id="MF_00423"/>
    </source>
</evidence>
<dbReference type="InterPro" id="IPR018319">
    <property type="entry name" value="SelA-like"/>
</dbReference>
<comment type="pathway">
    <text evidence="8">Aminoacyl-tRNA biosynthesis; selenocysteinyl-tRNA(Sec) biosynthesis; selenocysteinyl-tRNA(Sec) from L-seryl-tRNA(Sec) (bacterial route): step 1/1.</text>
</comment>
<dbReference type="GO" id="GO:0005737">
    <property type="term" value="C:cytoplasm"/>
    <property type="evidence" value="ECO:0007669"/>
    <property type="project" value="UniProtKB-SubCell"/>
</dbReference>
<keyword evidence="2 8" id="KW-0963">Cytoplasm</keyword>
<dbReference type="Proteomes" id="UP000008922">
    <property type="component" value="Chromosome"/>
</dbReference>
<dbReference type="GO" id="GO:0004125">
    <property type="term" value="F:L-seryl-tRNA(Sec) selenium transferase activity"/>
    <property type="evidence" value="ECO:0007669"/>
    <property type="project" value="UniProtKB-UniRule"/>
</dbReference>
<organism evidence="11 12">
    <name type="scientific">Anaerolinea thermophila (strain DSM 14523 / JCM 11388 / NBRC 100420 / UNI-1)</name>
    <dbReference type="NCBI Taxonomy" id="926569"/>
    <lineage>
        <taxon>Bacteria</taxon>
        <taxon>Bacillati</taxon>
        <taxon>Chloroflexota</taxon>
        <taxon>Anaerolineae</taxon>
        <taxon>Anaerolineales</taxon>
        <taxon>Anaerolineaceae</taxon>
        <taxon>Anaerolinea</taxon>
    </lineage>
</organism>
<dbReference type="EMBL" id="AP012029">
    <property type="protein sequence ID" value="BAJ63233.1"/>
    <property type="molecule type" value="Genomic_DNA"/>
</dbReference>
<feature type="domain" description="L-seryl-tRNA selenium transferase N-terminal" evidence="10">
    <location>
        <begin position="4"/>
        <end position="43"/>
    </location>
</feature>
<comment type="catalytic activity">
    <reaction evidence="8">
        <text>L-seryl-tRNA(Sec) + selenophosphate + H(+) = L-selenocysteinyl-tRNA(Sec) + phosphate</text>
        <dbReference type="Rhea" id="RHEA:22728"/>
        <dbReference type="Rhea" id="RHEA-COMP:9742"/>
        <dbReference type="Rhea" id="RHEA-COMP:9743"/>
        <dbReference type="ChEBI" id="CHEBI:15378"/>
        <dbReference type="ChEBI" id="CHEBI:16144"/>
        <dbReference type="ChEBI" id="CHEBI:43474"/>
        <dbReference type="ChEBI" id="CHEBI:78533"/>
        <dbReference type="ChEBI" id="CHEBI:78573"/>
        <dbReference type="EC" id="2.9.1.1"/>
    </reaction>
</comment>
<keyword evidence="4 8" id="KW-0663">Pyridoxal phosphate</keyword>
<evidence type="ECO:0000256" key="9">
    <source>
        <dbReference type="PIRSR" id="PIRSR618319-50"/>
    </source>
</evidence>
<comment type="function">
    <text evidence="8">Converts seryl-tRNA(Sec) to selenocysteinyl-tRNA(Sec) required for selenoprotein biosynthesis.</text>
</comment>
<dbReference type="InterPro" id="IPR015421">
    <property type="entry name" value="PyrdxlP-dep_Trfase_major"/>
</dbReference>
<dbReference type="HOGENOM" id="CLU_038142_1_0_0"/>
<comment type="similarity">
    <text evidence="7 8">Belongs to the SelA family.</text>
</comment>
<dbReference type="SUPFAM" id="SSF53383">
    <property type="entry name" value="PLP-dependent transferases"/>
    <property type="match status" value="1"/>
</dbReference>
<dbReference type="OrthoDB" id="9787096at2"/>
<dbReference type="Gene3D" id="3.40.640.10">
    <property type="entry name" value="Type I PLP-dependent aspartate aminotransferase-like (Major domain)"/>
    <property type="match status" value="1"/>
</dbReference>
<evidence type="ECO:0000256" key="4">
    <source>
        <dbReference type="ARBA" id="ARBA00022898"/>
    </source>
</evidence>
<evidence type="ECO:0000256" key="1">
    <source>
        <dbReference type="ARBA" id="ARBA00001933"/>
    </source>
</evidence>
<reference evidence="11 12" key="1">
    <citation type="submission" date="2010-12" db="EMBL/GenBank/DDBJ databases">
        <title>Whole genome sequence of Anaerolinea thermophila UNI-1.</title>
        <authorList>
            <person name="Narita-Yamada S."/>
            <person name="Kishi E."/>
            <person name="Watanabe Y."/>
            <person name="Takasaki K."/>
            <person name="Ankai A."/>
            <person name="Oguchi A."/>
            <person name="Fukui S."/>
            <person name="Takahashi M."/>
            <person name="Yashiro I."/>
            <person name="Hosoyama A."/>
            <person name="Sekiguchi Y."/>
            <person name="Hanada S."/>
            <person name="Fujita N."/>
        </authorList>
    </citation>
    <scope>NUCLEOTIDE SEQUENCE [LARGE SCALE GENOMIC DNA]</scope>
    <source>
        <strain evidence="12">DSM 14523 / JCM 11388 / NBRC 100420 / UNI-1</strain>
    </source>
</reference>
<evidence type="ECO:0000256" key="7">
    <source>
        <dbReference type="ARBA" id="ARBA00044507"/>
    </source>
</evidence>
<sequence length="462" mass="50978">MNRLREIPSVDVLLQHPRAEVLQKRFGRSLLLNGVRSVLDDTRQALLNSSESPSLSPEILLNRVESLLEQWLAPTLVPVINATGVILHTNLGRAPLSLPALRAMQETAGGYCTLEYDLERGERGSRTVHAEMLLRRITGAEAALVVNNNAAAVLLVLTALARRRGVLISRTQLVEIGGGFRVPEVMAQSGAKLIEVGTTNRVRLEDYEDALRSHHSVSLILRAHHSNFRIIGFTAEPSLKDLADLAHRYQLPLVDDLGSGALLDTSKYGLAHEPMVQESLADGADVVCFSGDKLLGGPQAGIIVGKSEWIARLKKHPLARAVRPDKLTLAALAATLVYYLKEEAEEQVPVWRMITQKPERLKERAQEWQTFLGFGEVIPSRSTVGGGSLPEETLPTFVLALNVRKPNAFLANLRKCSPPIIARIEEERVVFDPRTVLPEQDGLFLNQLSHILQNQRRKEASS</sequence>
<evidence type="ECO:0000256" key="6">
    <source>
        <dbReference type="ARBA" id="ARBA00023266"/>
    </source>
</evidence>
<dbReference type="AlphaFoldDB" id="E8N469"/>
<comment type="cofactor">
    <cofactor evidence="1 8 9">
        <name>pyridoxal 5'-phosphate</name>
        <dbReference type="ChEBI" id="CHEBI:597326"/>
    </cofactor>
</comment>
<dbReference type="STRING" id="926569.ANT_11990"/>
<keyword evidence="6 8" id="KW-0711">Selenium</keyword>
<dbReference type="Pfam" id="PF12390">
    <property type="entry name" value="Se-cys_synth_N"/>
    <property type="match status" value="1"/>
</dbReference>